<evidence type="ECO:0000313" key="3">
    <source>
        <dbReference type="Proteomes" id="UP001597231"/>
    </source>
</evidence>
<dbReference type="Proteomes" id="UP001597231">
    <property type="component" value="Unassembled WGS sequence"/>
</dbReference>
<accession>A0ABW3TWE4</accession>
<keyword evidence="1" id="KW-0812">Transmembrane</keyword>
<name>A0ABW3TWE4_9BACL</name>
<organism evidence="2 3">
    <name type="scientific">Sporosarcina contaminans</name>
    <dbReference type="NCBI Taxonomy" id="633403"/>
    <lineage>
        <taxon>Bacteria</taxon>
        <taxon>Bacillati</taxon>
        <taxon>Bacillota</taxon>
        <taxon>Bacilli</taxon>
        <taxon>Bacillales</taxon>
        <taxon>Caryophanaceae</taxon>
        <taxon>Sporosarcina</taxon>
    </lineage>
</organism>
<feature type="transmembrane region" description="Helical" evidence="1">
    <location>
        <begin position="170"/>
        <end position="191"/>
    </location>
</feature>
<feature type="transmembrane region" description="Helical" evidence="1">
    <location>
        <begin position="47"/>
        <end position="74"/>
    </location>
</feature>
<evidence type="ECO:0008006" key="4">
    <source>
        <dbReference type="Google" id="ProtNLM"/>
    </source>
</evidence>
<dbReference type="EMBL" id="JBHTLT010000039">
    <property type="protein sequence ID" value="MFD1205096.1"/>
    <property type="molecule type" value="Genomic_DNA"/>
</dbReference>
<keyword evidence="1" id="KW-0472">Membrane</keyword>
<feature type="transmembrane region" description="Helical" evidence="1">
    <location>
        <begin position="95"/>
        <end position="123"/>
    </location>
</feature>
<feature type="transmembrane region" description="Helical" evidence="1">
    <location>
        <begin position="231"/>
        <end position="255"/>
    </location>
</feature>
<reference evidence="3" key="1">
    <citation type="journal article" date="2019" name="Int. J. Syst. Evol. Microbiol.">
        <title>The Global Catalogue of Microorganisms (GCM) 10K type strain sequencing project: providing services to taxonomists for standard genome sequencing and annotation.</title>
        <authorList>
            <consortium name="The Broad Institute Genomics Platform"/>
            <consortium name="The Broad Institute Genome Sequencing Center for Infectious Disease"/>
            <person name="Wu L."/>
            <person name="Ma J."/>
        </authorList>
    </citation>
    <scope>NUCLEOTIDE SEQUENCE [LARGE SCALE GENOMIC DNA]</scope>
    <source>
        <strain evidence="3">CCUG 53915</strain>
    </source>
</reference>
<protein>
    <recommendedName>
        <fullName evidence="4">ABC transporter permease</fullName>
    </recommendedName>
</protein>
<dbReference type="RefSeq" id="WP_336824085.1">
    <property type="nucleotide sequence ID" value="NZ_JBHTLT010000039.1"/>
</dbReference>
<keyword evidence="1" id="KW-1133">Transmembrane helix</keyword>
<sequence>MKQWNGLLWKEWVQWRLSLLIIIVFMAAALIGLPSFARLLAVEEVSVFEITMVICFIAAGACILVPVIHFLMMFNKDMKSPDLWLHSTASTTELVGAKMLMATLSGAACIAVPVIVVAFRYVTAVSHPVDMFDELLFFGTLLIAIIFLSSIQFMVYGFFFIVIEQVLKPFVKGFSLVITLLLFIVSVRVYGEITSSPFFERFVRFGKIDLMKLKNPHIELEYGYFALNGTVLYVGEVMFAMLLTIGLFLAGIALFEKRVRL</sequence>
<feature type="transmembrane region" description="Helical" evidence="1">
    <location>
        <begin position="20"/>
        <end position="41"/>
    </location>
</feature>
<comment type="caution">
    <text evidence="2">The sequence shown here is derived from an EMBL/GenBank/DDBJ whole genome shotgun (WGS) entry which is preliminary data.</text>
</comment>
<evidence type="ECO:0000313" key="2">
    <source>
        <dbReference type="EMBL" id="MFD1205096.1"/>
    </source>
</evidence>
<feature type="transmembrane region" description="Helical" evidence="1">
    <location>
        <begin position="135"/>
        <end position="163"/>
    </location>
</feature>
<evidence type="ECO:0000256" key="1">
    <source>
        <dbReference type="SAM" id="Phobius"/>
    </source>
</evidence>
<proteinExistence type="predicted"/>
<gene>
    <name evidence="2" type="ORF">ACFQ38_08270</name>
</gene>
<keyword evidence="3" id="KW-1185">Reference proteome</keyword>